<reference evidence="1 2" key="1">
    <citation type="submission" date="2024-01" db="EMBL/GenBank/DDBJ databases">
        <title>The complete chloroplast genome sequence of Lithospermum erythrorhizon: insights into the phylogenetic relationship among Boraginaceae species and the maternal lineages of purple gromwells.</title>
        <authorList>
            <person name="Okada T."/>
            <person name="Watanabe K."/>
        </authorList>
    </citation>
    <scope>NUCLEOTIDE SEQUENCE [LARGE SCALE GENOMIC DNA]</scope>
</reference>
<evidence type="ECO:0000313" key="1">
    <source>
        <dbReference type="EMBL" id="GAA0172183.1"/>
    </source>
</evidence>
<sequence length="96" mass="10756">MRLRLGRRRKELSNWLVRVARAAVMVSCAWEILRPPGFVDETLSDFCSWVRSGGAWDVRFVGDIKLDDGAWGWTWELLGIQPPKIPSSTARNGGGA</sequence>
<name>A0AAV3RA86_LITER</name>
<protein>
    <submittedName>
        <fullName evidence="1">Uncharacterized protein</fullName>
    </submittedName>
</protein>
<dbReference type="AlphaFoldDB" id="A0AAV3RA86"/>
<proteinExistence type="predicted"/>
<dbReference type="EMBL" id="BAABME010025466">
    <property type="protein sequence ID" value="GAA0172183.1"/>
    <property type="molecule type" value="Genomic_DNA"/>
</dbReference>
<dbReference type="Proteomes" id="UP001454036">
    <property type="component" value="Unassembled WGS sequence"/>
</dbReference>
<gene>
    <name evidence="1" type="ORF">LIER_41292</name>
</gene>
<organism evidence="1 2">
    <name type="scientific">Lithospermum erythrorhizon</name>
    <name type="common">Purple gromwell</name>
    <name type="synonym">Lithospermum officinale var. erythrorhizon</name>
    <dbReference type="NCBI Taxonomy" id="34254"/>
    <lineage>
        <taxon>Eukaryota</taxon>
        <taxon>Viridiplantae</taxon>
        <taxon>Streptophyta</taxon>
        <taxon>Embryophyta</taxon>
        <taxon>Tracheophyta</taxon>
        <taxon>Spermatophyta</taxon>
        <taxon>Magnoliopsida</taxon>
        <taxon>eudicotyledons</taxon>
        <taxon>Gunneridae</taxon>
        <taxon>Pentapetalae</taxon>
        <taxon>asterids</taxon>
        <taxon>lamiids</taxon>
        <taxon>Boraginales</taxon>
        <taxon>Boraginaceae</taxon>
        <taxon>Boraginoideae</taxon>
        <taxon>Lithospermeae</taxon>
        <taxon>Lithospermum</taxon>
    </lineage>
</organism>
<comment type="caution">
    <text evidence="1">The sequence shown here is derived from an EMBL/GenBank/DDBJ whole genome shotgun (WGS) entry which is preliminary data.</text>
</comment>
<accession>A0AAV3RA86</accession>
<evidence type="ECO:0000313" key="2">
    <source>
        <dbReference type="Proteomes" id="UP001454036"/>
    </source>
</evidence>
<keyword evidence="2" id="KW-1185">Reference proteome</keyword>